<dbReference type="Proteomes" id="UP000004528">
    <property type="component" value="Unassembled WGS sequence"/>
</dbReference>
<evidence type="ECO:0000313" key="2">
    <source>
        <dbReference type="Proteomes" id="UP000004528"/>
    </source>
</evidence>
<name>C5R812_WEIPA</name>
<gene>
    <name evidence="1" type="ORF">HMPREF0877_0107</name>
</gene>
<comment type="caution">
    <text evidence="1">The sequence shown here is derived from an EMBL/GenBank/DDBJ whole genome shotgun (WGS) entry which is preliminary data.</text>
</comment>
<dbReference type="RefSeq" id="WP_002829024.1">
    <property type="nucleotide sequence ID" value="NZ_GG697136.1"/>
</dbReference>
<dbReference type="STRING" id="585506.HMPREF0877_0107"/>
<protein>
    <submittedName>
        <fullName evidence="1">Uncharacterized protein</fullName>
    </submittedName>
</protein>
<reference evidence="1 2" key="1">
    <citation type="submission" date="2009-04" db="EMBL/GenBank/DDBJ databases">
        <authorList>
            <person name="Qin X."/>
            <person name="Bachman B."/>
            <person name="Battles P."/>
            <person name="Bell A."/>
            <person name="Bess C."/>
            <person name="Bickham C."/>
            <person name="Chaboub L."/>
            <person name="Chen D."/>
            <person name="Coyle M."/>
            <person name="Deiros D.R."/>
            <person name="Dinh H."/>
            <person name="Forbes L."/>
            <person name="Fowler G."/>
            <person name="Francisco L."/>
            <person name="Fu Q."/>
            <person name="Gubbala S."/>
            <person name="Hale W."/>
            <person name="Han Y."/>
            <person name="Hemphill L."/>
            <person name="Highlander S.K."/>
            <person name="Hirani K."/>
            <person name="Hogues M."/>
            <person name="Jackson L."/>
            <person name="Jakkamsetti A."/>
            <person name="Javaid M."/>
            <person name="Jiang H."/>
            <person name="Korchina V."/>
            <person name="Kovar C."/>
            <person name="Lara F."/>
            <person name="Lee S."/>
            <person name="Mata R."/>
            <person name="Mathew T."/>
            <person name="Moen C."/>
            <person name="Morales K."/>
            <person name="Munidasa M."/>
            <person name="Nazareth L."/>
            <person name="Ngo R."/>
            <person name="Nguyen L."/>
            <person name="Okwuonu G."/>
            <person name="Ongeri F."/>
            <person name="Patil S."/>
            <person name="Petrosino J."/>
            <person name="Pham C."/>
            <person name="Pham P."/>
            <person name="Pu L.-L."/>
            <person name="Puazo M."/>
            <person name="Raj R."/>
            <person name="Reid J."/>
            <person name="Rouhana J."/>
            <person name="Saada N."/>
            <person name="Shang Y."/>
            <person name="Simmons D."/>
            <person name="Thornton R."/>
            <person name="Warren J."/>
            <person name="Weissenberger G."/>
            <person name="Zhang J."/>
            <person name="Zhang L."/>
            <person name="Zhou C."/>
            <person name="Zhu D."/>
            <person name="Muzny D."/>
            <person name="Worley K."/>
            <person name="Gibbs R."/>
        </authorList>
    </citation>
    <scope>NUCLEOTIDE SEQUENCE [LARGE SCALE GENOMIC DNA]</scope>
    <source>
        <strain evidence="1 2">ATCC 33313</strain>
    </source>
</reference>
<proteinExistence type="predicted"/>
<dbReference type="HOGENOM" id="CLU_2830194_0_0_9"/>
<keyword evidence="2" id="KW-1185">Reference proteome</keyword>
<dbReference type="AlphaFoldDB" id="C5R812"/>
<organism evidence="1 2">
    <name type="scientific">Weissella paramesenteroides ATCC 33313</name>
    <dbReference type="NCBI Taxonomy" id="585506"/>
    <lineage>
        <taxon>Bacteria</taxon>
        <taxon>Bacillati</taxon>
        <taxon>Bacillota</taxon>
        <taxon>Bacilli</taxon>
        <taxon>Lactobacillales</taxon>
        <taxon>Lactobacillaceae</taxon>
        <taxon>Weissella</taxon>
    </lineage>
</organism>
<evidence type="ECO:0000313" key="1">
    <source>
        <dbReference type="EMBL" id="EER75596.1"/>
    </source>
</evidence>
<accession>C5R812</accession>
<sequence>MKLTYKDLLYYQTAWALEVADLDKDVIVERFHMAMEEFTDEDKVLEVGNKFRKFLNVAQELDEENN</sequence>
<dbReference type="EMBL" id="ACKU01000004">
    <property type="protein sequence ID" value="EER75596.1"/>
    <property type="molecule type" value="Genomic_DNA"/>
</dbReference>